<dbReference type="Proteomes" id="UP001299012">
    <property type="component" value="Unassembled WGS sequence"/>
</dbReference>
<name>A0ABS9JUY0_9ACTN</name>
<proteinExistence type="predicted"/>
<dbReference type="SUPFAM" id="SSF52540">
    <property type="entry name" value="P-loop containing nucleoside triphosphate hydrolases"/>
    <property type="match status" value="1"/>
</dbReference>
<evidence type="ECO:0000313" key="3">
    <source>
        <dbReference type="Proteomes" id="UP001299012"/>
    </source>
</evidence>
<evidence type="ECO:0000313" key="2">
    <source>
        <dbReference type="EMBL" id="MCG0069367.1"/>
    </source>
</evidence>
<sequence length="727" mass="78689">MIRLPATQAAITAPLVASNTSFPGVPIGRSETDGRPFRLSPVLVDHRELPATNSLALGGLGSGKSTTDKVWLRREILHHNHQAVVIDSFGEDTAAGEWAALTRSLGGLVVEAGTFTLNPCSLEFGTEVREQLIRSLIAAAEPAALTLQSAHALQHALNSPKADRLGGLVDALVNPEDGRWPAEQLAAWGVDVAIALSRYTEGSLRGLFDGPDASLPPTDLPIVSFDFSSLDRNSPAIPALMAAITCWVEQVWLRQSTAVHRHLVLEEAWQILLSPATAELIQRLLKNSRKAALSLKVIMHTLSDLGDGRAQDLAKLCEIAHVGRLGPEEAAIVGAILGLPAWAIKKIPTLAPGQAVWKVGPDFVDVIQTIINEDEARLTDTSTRRRKAQQVLAADDEEAAVTLDKEAVPEEVYEYEEYEEPTTDDGLDFDLPPNVIDTLYTAPQLDYRHHAVLQAAGEGRFNEASDLAALGEREDITAHGINSPQAKAWLITRAEVAELSGNRDQAAQLRATVARMGNNDGAAWWEQTNDIAAQGHPAPPEPEPEPAAGDQPRPGARRRRTGLYVAAIATLALASAVVWQKSDDDDKRQQQQEQAAAYKGVSATDLNIDGVKTETLASWSKDGRSVILSAWVDSDENAKFVRIDSGDQTAKEVVQPLKEGQAPMPIRLEVKVPVTDHYQAVRLTVAVGGSTWKEGIRPPHRTIEYRPDRTAIDAETGKPLKQAYSHL</sequence>
<dbReference type="EMBL" id="JAKKZF010000328">
    <property type="protein sequence ID" value="MCG0069367.1"/>
    <property type="molecule type" value="Genomic_DNA"/>
</dbReference>
<accession>A0ABS9JUY0</accession>
<keyword evidence="3" id="KW-1185">Reference proteome</keyword>
<gene>
    <name evidence="2" type="ORF">L0F81_39940</name>
</gene>
<feature type="region of interest" description="Disordered" evidence="1">
    <location>
        <begin position="532"/>
        <end position="557"/>
    </location>
</feature>
<dbReference type="RefSeq" id="WP_086697561.1">
    <property type="nucleotide sequence ID" value="NZ_JAKKZF010000328.1"/>
</dbReference>
<organism evidence="2 3">
    <name type="scientific">Streptomyces tricolor</name>
    <dbReference type="NCBI Taxonomy" id="68277"/>
    <lineage>
        <taxon>Bacteria</taxon>
        <taxon>Bacillati</taxon>
        <taxon>Actinomycetota</taxon>
        <taxon>Actinomycetes</taxon>
        <taxon>Kitasatosporales</taxon>
        <taxon>Streptomycetaceae</taxon>
        <taxon>Streptomyces</taxon>
        <taxon>Streptomyces violaceoruber group</taxon>
    </lineage>
</organism>
<evidence type="ECO:0000256" key="1">
    <source>
        <dbReference type="SAM" id="MobiDB-lite"/>
    </source>
</evidence>
<dbReference type="Gene3D" id="3.40.50.300">
    <property type="entry name" value="P-loop containing nucleotide triphosphate hydrolases"/>
    <property type="match status" value="1"/>
</dbReference>
<dbReference type="InterPro" id="IPR027417">
    <property type="entry name" value="P-loop_NTPase"/>
</dbReference>
<protein>
    <recommendedName>
        <fullName evidence="4">ATP/GTP-binding protein</fullName>
    </recommendedName>
</protein>
<comment type="caution">
    <text evidence="2">The sequence shown here is derived from an EMBL/GenBank/DDBJ whole genome shotgun (WGS) entry which is preliminary data.</text>
</comment>
<reference evidence="2 3" key="1">
    <citation type="submission" date="2022-01" db="EMBL/GenBank/DDBJ databases">
        <title>Draft Genome Sequences of Seven Type Strains of the Genus Streptomyces.</title>
        <authorList>
            <person name="Aziz S."/>
            <person name="Coretto E."/>
            <person name="Chronakova A."/>
            <person name="Sproer C."/>
            <person name="Huber K."/>
            <person name="Nouioui I."/>
            <person name="Gross H."/>
        </authorList>
    </citation>
    <scope>NUCLEOTIDE SEQUENCE [LARGE SCALE GENOMIC DNA]</scope>
    <source>
        <strain evidence="2 3">DSM 41685</strain>
    </source>
</reference>
<evidence type="ECO:0008006" key="4">
    <source>
        <dbReference type="Google" id="ProtNLM"/>
    </source>
</evidence>